<dbReference type="AlphaFoldDB" id="A0A3S5A0P1"/>
<organism evidence="1 2">
    <name type="scientific">Protopolystoma xenopodis</name>
    <dbReference type="NCBI Taxonomy" id="117903"/>
    <lineage>
        <taxon>Eukaryota</taxon>
        <taxon>Metazoa</taxon>
        <taxon>Spiralia</taxon>
        <taxon>Lophotrochozoa</taxon>
        <taxon>Platyhelminthes</taxon>
        <taxon>Monogenea</taxon>
        <taxon>Polyopisthocotylea</taxon>
        <taxon>Polystomatidea</taxon>
        <taxon>Polystomatidae</taxon>
        <taxon>Protopolystoma</taxon>
    </lineage>
</organism>
<keyword evidence="2" id="KW-1185">Reference proteome</keyword>
<reference evidence="1" key="1">
    <citation type="submission" date="2018-11" db="EMBL/GenBank/DDBJ databases">
        <authorList>
            <consortium name="Pathogen Informatics"/>
        </authorList>
    </citation>
    <scope>NUCLEOTIDE SEQUENCE</scope>
</reference>
<dbReference type="EMBL" id="CAAALY010012851">
    <property type="protein sequence ID" value="VEL11789.1"/>
    <property type="molecule type" value="Genomic_DNA"/>
</dbReference>
<evidence type="ECO:0000313" key="1">
    <source>
        <dbReference type="EMBL" id="VEL11789.1"/>
    </source>
</evidence>
<dbReference type="Proteomes" id="UP000784294">
    <property type="component" value="Unassembled WGS sequence"/>
</dbReference>
<comment type="caution">
    <text evidence="1">The sequence shown here is derived from an EMBL/GenBank/DDBJ whole genome shotgun (WGS) entry which is preliminary data.</text>
</comment>
<sequence>MNFSDVVARYCSTPFGIHETASNSWPGKSSWLRRTSAWFTAYPMPEHLTFASQMTVATARASEKRQQAT</sequence>
<protein>
    <submittedName>
        <fullName evidence="1">Uncharacterized protein</fullName>
    </submittedName>
</protein>
<proteinExistence type="predicted"/>
<name>A0A3S5A0P1_9PLAT</name>
<accession>A0A3S5A0P1</accession>
<evidence type="ECO:0000313" key="2">
    <source>
        <dbReference type="Proteomes" id="UP000784294"/>
    </source>
</evidence>
<gene>
    <name evidence="1" type="ORF">PXEA_LOCUS5229</name>
</gene>